<keyword evidence="2" id="KW-1185">Reference proteome</keyword>
<dbReference type="Proteomes" id="UP000054342">
    <property type="component" value="Unassembled WGS sequence"/>
</dbReference>
<dbReference type="GeneID" id="25327493"/>
<reference evidence="1 2" key="1">
    <citation type="submission" date="2015-01" db="EMBL/GenBank/DDBJ databases">
        <title>The Genome Sequence of Exophiala xenobiotica CBS118157.</title>
        <authorList>
            <consortium name="The Broad Institute Genomics Platform"/>
            <person name="Cuomo C."/>
            <person name="de Hoog S."/>
            <person name="Gorbushina A."/>
            <person name="Stielow B."/>
            <person name="Teixiera M."/>
            <person name="Abouelleil A."/>
            <person name="Chapman S.B."/>
            <person name="Priest M."/>
            <person name="Young S.K."/>
            <person name="Wortman J."/>
            <person name="Nusbaum C."/>
            <person name="Birren B."/>
        </authorList>
    </citation>
    <scope>NUCLEOTIDE SEQUENCE [LARGE SCALE GENOMIC DNA]</scope>
    <source>
        <strain evidence="1 2">CBS 118157</strain>
    </source>
</reference>
<dbReference type="InterPro" id="IPR029063">
    <property type="entry name" value="SAM-dependent_MTases_sf"/>
</dbReference>
<proteinExistence type="predicted"/>
<dbReference type="AlphaFoldDB" id="A0A0D2EQG5"/>
<dbReference type="OrthoDB" id="184880at2759"/>
<dbReference type="SUPFAM" id="SSF53335">
    <property type="entry name" value="S-adenosyl-L-methionine-dependent methyltransferases"/>
    <property type="match status" value="1"/>
</dbReference>
<evidence type="ECO:0000313" key="1">
    <source>
        <dbReference type="EMBL" id="KIW56975.1"/>
    </source>
</evidence>
<dbReference type="Gene3D" id="3.40.50.150">
    <property type="entry name" value="Vaccinia Virus protein VP39"/>
    <property type="match status" value="1"/>
</dbReference>
<dbReference type="CDD" id="cd02440">
    <property type="entry name" value="AdoMet_MTases"/>
    <property type="match status" value="1"/>
</dbReference>
<name>A0A0D2EQG5_9EURO</name>
<dbReference type="HOGENOM" id="CLU_010595_9_3_1"/>
<evidence type="ECO:0000313" key="2">
    <source>
        <dbReference type="Proteomes" id="UP000054342"/>
    </source>
</evidence>
<dbReference type="STRING" id="348802.A0A0D2EQG5"/>
<organism evidence="1 2">
    <name type="scientific">Exophiala xenobiotica</name>
    <dbReference type="NCBI Taxonomy" id="348802"/>
    <lineage>
        <taxon>Eukaryota</taxon>
        <taxon>Fungi</taxon>
        <taxon>Dikarya</taxon>
        <taxon>Ascomycota</taxon>
        <taxon>Pezizomycotina</taxon>
        <taxon>Eurotiomycetes</taxon>
        <taxon>Chaetothyriomycetidae</taxon>
        <taxon>Chaetothyriales</taxon>
        <taxon>Herpotrichiellaceae</taxon>
        <taxon>Exophiala</taxon>
    </lineage>
</organism>
<accession>A0A0D2EQG5</accession>
<dbReference type="Pfam" id="PF13489">
    <property type="entry name" value="Methyltransf_23"/>
    <property type="match status" value="1"/>
</dbReference>
<gene>
    <name evidence="1" type="ORF">PV05_05585</name>
</gene>
<protein>
    <recommendedName>
        <fullName evidence="3">Methyltransferase domain-containing protein</fullName>
    </recommendedName>
</protein>
<dbReference type="EMBL" id="KN847319">
    <property type="protein sequence ID" value="KIW56975.1"/>
    <property type="molecule type" value="Genomic_DNA"/>
</dbReference>
<sequence length="288" mass="31250">MSTTYSSVKPNYPGPRDLSETKRLKAQSDLVTAAFDGLVLCPVDLTASDLRVLDSGTADGLFLTQLRSMLAHPDSATLIGTDIAPFEENVDKPDYIEWHKQDINADWPEAWQGTFDFVHQRAVISNTGDWDGAVKAITRLARLAKPGGYIQLVDSALPIQEIEEGDPPFLKLMNTLGKFLGSFGLNTHAGDKLDKLLSATGEVVEIGHKEAAVRLGVSAKDEGTRQAGRVWLSGMRQAVGNGLAKMGDSATMSPTAWNDLVTEVEDQSDTTGVEFKWWAAWGKRTSSA</sequence>
<evidence type="ECO:0008006" key="3">
    <source>
        <dbReference type="Google" id="ProtNLM"/>
    </source>
</evidence>
<dbReference type="RefSeq" id="XP_013317559.1">
    <property type="nucleotide sequence ID" value="XM_013462105.1"/>
</dbReference>